<dbReference type="STRING" id="52.CMC5_075290"/>
<dbReference type="Proteomes" id="UP000067626">
    <property type="component" value="Chromosome"/>
</dbReference>
<evidence type="ECO:0000256" key="1">
    <source>
        <dbReference type="SAM" id="Phobius"/>
    </source>
</evidence>
<feature type="transmembrane region" description="Helical" evidence="1">
    <location>
        <begin position="182"/>
        <end position="207"/>
    </location>
</feature>
<dbReference type="AlphaFoldDB" id="A0A0K1ERL4"/>
<evidence type="ECO:0000313" key="2">
    <source>
        <dbReference type="EMBL" id="AKT43297.1"/>
    </source>
</evidence>
<dbReference type="KEGG" id="ccro:CMC5_075290"/>
<reference evidence="2 3" key="1">
    <citation type="submission" date="2015-07" db="EMBL/GenBank/DDBJ databases">
        <title>Genome analysis of myxobacterium Chondromyces crocatus Cm c5 reveals a high potential for natural compound synthesis and the genetic basis for the loss of fruiting body formation.</title>
        <authorList>
            <person name="Zaburannyi N."/>
            <person name="Bunk B."/>
            <person name="Maier J."/>
            <person name="Overmann J."/>
            <person name="Mueller R."/>
        </authorList>
    </citation>
    <scope>NUCLEOTIDE SEQUENCE [LARGE SCALE GENOMIC DNA]</scope>
    <source>
        <strain evidence="2 3">Cm c5</strain>
    </source>
</reference>
<keyword evidence="1" id="KW-0812">Transmembrane</keyword>
<gene>
    <name evidence="2" type="ORF">CMC5_075290</name>
</gene>
<keyword evidence="3" id="KW-1185">Reference proteome</keyword>
<feature type="transmembrane region" description="Helical" evidence="1">
    <location>
        <begin position="237"/>
        <end position="261"/>
    </location>
</feature>
<evidence type="ECO:0000313" key="3">
    <source>
        <dbReference type="Proteomes" id="UP000067626"/>
    </source>
</evidence>
<organism evidence="2 3">
    <name type="scientific">Chondromyces crocatus</name>
    <dbReference type="NCBI Taxonomy" id="52"/>
    <lineage>
        <taxon>Bacteria</taxon>
        <taxon>Pseudomonadati</taxon>
        <taxon>Myxococcota</taxon>
        <taxon>Polyangia</taxon>
        <taxon>Polyangiales</taxon>
        <taxon>Polyangiaceae</taxon>
        <taxon>Chondromyces</taxon>
    </lineage>
</organism>
<keyword evidence="1" id="KW-0472">Membrane</keyword>
<name>A0A0K1ERL4_CHOCO</name>
<proteinExistence type="predicted"/>
<accession>A0A0K1ERL4</accession>
<sequence length="309" mass="32383">MVSQCVTPFLVATKGCVEASGVGDAMYPRGRAVRFEARRPNQRMFQENRTPLCVVKARGGLALLTALVALGTGACGGGQSAVAPMARTPDNIRTEAAVLVQFEARSSETWSLRRADESVVCRLPCRYWVDPANPLTVQLERYDRAELSDTSYVVPAYLPGHGDEVLTVSVDRTHGLGTMGKYIAAPLGAVFSLMGGSFLGIGIASLATGSENTTTSVNGGVNAGVGHVEAESNTSGVAASVTSIAVGVGGVALAALCWVWFAHDRSGKMEMSLREEGPRARLHLLPAGVAVETKSTRGVVTPLGAQFTF</sequence>
<dbReference type="EMBL" id="CP012159">
    <property type="protein sequence ID" value="AKT43297.1"/>
    <property type="molecule type" value="Genomic_DNA"/>
</dbReference>
<keyword evidence="1" id="KW-1133">Transmembrane helix</keyword>
<protein>
    <submittedName>
        <fullName evidence="2">Uncharacterized protein</fullName>
    </submittedName>
</protein>